<dbReference type="GO" id="GO:0033615">
    <property type="term" value="P:mitochondrial proton-transporting ATP synthase complex assembly"/>
    <property type="evidence" value="ECO:0007669"/>
    <property type="project" value="TreeGrafter"/>
</dbReference>
<sequence length="510" mass="56097">MFRQAAVRNLNASLAARRAFHKSLVAAVKSPGEVAHDVNMGLGKGLASAIEKGEKAAHKAAETIGSATETIKAATGETQAKTKSYADQATRSASETASSAGSQAKGTTNQASQAMKESYNEAKSGAGKTTQMGKQKFNQAAAGAQEAKRDFQKEETWKLDSLFPHQHHSLSLHYTGMYHQILRSASVGPLLQHRARQAAFGHTPIFVRSIHTEKYIEKLQQRARDAGVSVDDLRQKAKEELEKQRDRERQELEKTLPINQTQASPVERSSTRLTSPEQSTKRAPAKERKDSSPVKPLSNILNLERILSSPHTVEQINSLWTLYHAKANGGTGRGAVCASVPLGLYKRMESVSKKYSAFVVPLPRPRPADAEPLKGGENDTAYEFYFHAVVIPRKASPTVLFTPLQEYKSRQTFATPYLITTFYTDLATTHNTVLMRGEITPSAASAGGGPDKYLLSQEDAQVLIMMLQRFYLWDQKSDLGTGAAKVLQTFHEKPEDFRWEDLVKASSLTA</sequence>
<proteinExistence type="inferred from homology"/>
<evidence type="ECO:0000256" key="3">
    <source>
        <dbReference type="ARBA" id="ARBA00022946"/>
    </source>
</evidence>
<reference evidence="6 7" key="1">
    <citation type="journal article" date="2019" name="Nat. Ecol. Evol.">
        <title>Megaphylogeny resolves global patterns of mushroom evolution.</title>
        <authorList>
            <person name="Varga T."/>
            <person name="Krizsan K."/>
            <person name="Foldi C."/>
            <person name="Dima B."/>
            <person name="Sanchez-Garcia M."/>
            <person name="Sanchez-Ramirez S."/>
            <person name="Szollosi G.J."/>
            <person name="Szarkandi J.G."/>
            <person name="Papp V."/>
            <person name="Albert L."/>
            <person name="Andreopoulos W."/>
            <person name="Angelini C."/>
            <person name="Antonin V."/>
            <person name="Barry K.W."/>
            <person name="Bougher N.L."/>
            <person name="Buchanan P."/>
            <person name="Buyck B."/>
            <person name="Bense V."/>
            <person name="Catcheside P."/>
            <person name="Chovatia M."/>
            <person name="Cooper J."/>
            <person name="Damon W."/>
            <person name="Desjardin D."/>
            <person name="Finy P."/>
            <person name="Geml J."/>
            <person name="Haridas S."/>
            <person name="Hughes K."/>
            <person name="Justo A."/>
            <person name="Karasinski D."/>
            <person name="Kautmanova I."/>
            <person name="Kiss B."/>
            <person name="Kocsube S."/>
            <person name="Kotiranta H."/>
            <person name="LaButti K.M."/>
            <person name="Lechner B.E."/>
            <person name="Liimatainen K."/>
            <person name="Lipzen A."/>
            <person name="Lukacs Z."/>
            <person name="Mihaltcheva S."/>
            <person name="Morgado L.N."/>
            <person name="Niskanen T."/>
            <person name="Noordeloos M.E."/>
            <person name="Ohm R.A."/>
            <person name="Ortiz-Santana B."/>
            <person name="Ovrebo C."/>
            <person name="Racz N."/>
            <person name="Riley R."/>
            <person name="Savchenko A."/>
            <person name="Shiryaev A."/>
            <person name="Soop K."/>
            <person name="Spirin V."/>
            <person name="Szebenyi C."/>
            <person name="Tomsovsky M."/>
            <person name="Tulloss R.E."/>
            <person name="Uehling J."/>
            <person name="Grigoriev I.V."/>
            <person name="Vagvolgyi C."/>
            <person name="Papp T."/>
            <person name="Martin F.M."/>
            <person name="Miettinen O."/>
            <person name="Hibbett D.S."/>
            <person name="Nagy L.G."/>
        </authorList>
    </citation>
    <scope>NUCLEOTIDE SEQUENCE [LARGE SCALE GENOMIC DNA]</scope>
    <source>
        <strain evidence="6 7">FP101781</strain>
    </source>
</reference>
<evidence type="ECO:0000256" key="4">
    <source>
        <dbReference type="ARBA" id="ARBA00023128"/>
    </source>
</evidence>
<protein>
    <submittedName>
        <fullName evidence="6">ATP11-domain-containing protein</fullName>
    </submittedName>
</protein>
<accession>A0A4Y7TY35</accession>
<dbReference type="Pfam" id="PF06644">
    <property type="entry name" value="ATP11"/>
    <property type="match status" value="1"/>
</dbReference>
<feature type="region of interest" description="Disordered" evidence="5">
    <location>
        <begin position="75"/>
        <end position="149"/>
    </location>
</feature>
<dbReference type="STRING" id="71717.A0A4Y7TY35"/>
<evidence type="ECO:0000256" key="1">
    <source>
        <dbReference type="ARBA" id="ARBA00004173"/>
    </source>
</evidence>
<organism evidence="6 7">
    <name type="scientific">Coprinellus micaceus</name>
    <name type="common">Glistening ink-cap mushroom</name>
    <name type="synonym">Coprinus micaceus</name>
    <dbReference type="NCBI Taxonomy" id="71717"/>
    <lineage>
        <taxon>Eukaryota</taxon>
        <taxon>Fungi</taxon>
        <taxon>Dikarya</taxon>
        <taxon>Basidiomycota</taxon>
        <taxon>Agaricomycotina</taxon>
        <taxon>Agaricomycetes</taxon>
        <taxon>Agaricomycetidae</taxon>
        <taxon>Agaricales</taxon>
        <taxon>Agaricineae</taxon>
        <taxon>Psathyrellaceae</taxon>
        <taxon>Coprinellus</taxon>
    </lineage>
</organism>
<comment type="subcellular location">
    <subcellularLocation>
        <location evidence="1">Mitochondrion</location>
    </subcellularLocation>
</comment>
<dbReference type="GO" id="GO:0005739">
    <property type="term" value="C:mitochondrion"/>
    <property type="evidence" value="ECO:0007669"/>
    <property type="project" value="UniProtKB-SubCell"/>
</dbReference>
<evidence type="ECO:0000256" key="2">
    <source>
        <dbReference type="ARBA" id="ARBA00009116"/>
    </source>
</evidence>
<dbReference type="OrthoDB" id="16535at2759"/>
<feature type="region of interest" description="Disordered" evidence="5">
    <location>
        <begin position="240"/>
        <end position="295"/>
    </location>
</feature>
<evidence type="ECO:0000313" key="7">
    <source>
        <dbReference type="Proteomes" id="UP000298030"/>
    </source>
</evidence>
<keyword evidence="4" id="KW-0496">Mitochondrion</keyword>
<feature type="compositionally biased region" description="Polar residues" evidence="5">
    <location>
        <begin position="127"/>
        <end position="138"/>
    </location>
</feature>
<feature type="compositionally biased region" description="Low complexity" evidence="5">
    <location>
        <begin position="88"/>
        <end position="104"/>
    </location>
</feature>
<feature type="compositionally biased region" description="Basic and acidic residues" evidence="5">
    <location>
        <begin position="240"/>
        <end position="254"/>
    </location>
</feature>
<comment type="similarity">
    <text evidence="2">Belongs to the ATP11 family.</text>
</comment>
<feature type="compositionally biased region" description="Polar residues" evidence="5">
    <location>
        <begin position="76"/>
        <end position="87"/>
    </location>
</feature>
<feature type="compositionally biased region" description="Polar residues" evidence="5">
    <location>
        <begin position="105"/>
        <end position="115"/>
    </location>
</feature>
<dbReference type="Proteomes" id="UP000298030">
    <property type="component" value="Unassembled WGS sequence"/>
</dbReference>
<gene>
    <name evidence="6" type="ORF">FA13DRAFT_1785342</name>
</gene>
<evidence type="ECO:0000313" key="6">
    <source>
        <dbReference type="EMBL" id="TEB39080.1"/>
    </source>
</evidence>
<dbReference type="PANTHER" id="PTHR13126:SF0">
    <property type="entry name" value="ATP SYNTHASE MITOCHONDRIAL F1 COMPLEX ASSEMBLY FACTOR 1"/>
    <property type="match status" value="1"/>
</dbReference>
<dbReference type="EMBL" id="QPFP01000002">
    <property type="protein sequence ID" value="TEB39080.1"/>
    <property type="molecule type" value="Genomic_DNA"/>
</dbReference>
<keyword evidence="7" id="KW-1185">Reference proteome</keyword>
<evidence type="ECO:0000256" key="5">
    <source>
        <dbReference type="SAM" id="MobiDB-lite"/>
    </source>
</evidence>
<keyword evidence="3" id="KW-0809">Transit peptide</keyword>
<dbReference type="PANTHER" id="PTHR13126">
    <property type="entry name" value="CHAPERONE ATP11"/>
    <property type="match status" value="1"/>
</dbReference>
<name>A0A4Y7TY35_COPMI</name>
<dbReference type="InterPro" id="IPR010591">
    <property type="entry name" value="ATP11"/>
</dbReference>
<dbReference type="AlphaFoldDB" id="A0A4Y7TY35"/>
<feature type="compositionally biased region" description="Polar residues" evidence="5">
    <location>
        <begin position="257"/>
        <end position="278"/>
    </location>
</feature>
<comment type="caution">
    <text evidence="6">The sequence shown here is derived from an EMBL/GenBank/DDBJ whole genome shotgun (WGS) entry which is preliminary data.</text>
</comment>